<evidence type="ECO:0000256" key="1">
    <source>
        <dbReference type="SAM" id="MobiDB-lite"/>
    </source>
</evidence>
<dbReference type="EMBL" id="AP013070">
    <property type="protein sequence ID" value="BAN56090.1"/>
    <property type="molecule type" value="Genomic_DNA"/>
</dbReference>
<sequence>MCCEEALMTNDILKLHWPFRSTRLLLQGNEPAQKKETPDAGEDARGQAKVLGDLPRQPCQHRSKALAGYPYTV</sequence>
<gene>
    <name evidence="2" type="ORF">PP4_42370</name>
</gene>
<protein>
    <submittedName>
        <fullName evidence="2">Uncharacterized protein</fullName>
    </submittedName>
</protein>
<name>A0ABM7EJU6_PSEPU</name>
<evidence type="ECO:0000313" key="2">
    <source>
        <dbReference type="EMBL" id="BAN56090.1"/>
    </source>
</evidence>
<feature type="region of interest" description="Disordered" evidence="1">
    <location>
        <begin position="27"/>
        <end position="59"/>
    </location>
</feature>
<proteinExistence type="predicted"/>
<dbReference type="Proteomes" id="UP000016702">
    <property type="component" value="Chromosome"/>
</dbReference>
<keyword evidence="3" id="KW-1185">Reference proteome</keyword>
<feature type="compositionally biased region" description="Basic and acidic residues" evidence="1">
    <location>
        <begin position="32"/>
        <end position="46"/>
    </location>
</feature>
<evidence type="ECO:0000313" key="3">
    <source>
        <dbReference type="Proteomes" id="UP000016702"/>
    </source>
</evidence>
<organism evidence="2 3">
    <name type="scientific">Pseudomonas putida NBRC 14164</name>
    <dbReference type="NCBI Taxonomy" id="1211579"/>
    <lineage>
        <taxon>Bacteria</taxon>
        <taxon>Pseudomonadati</taxon>
        <taxon>Pseudomonadota</taxon>
        <taxon>Gammaproteobacteria</taxon>
        <taxon>Pseudomonadales</taxon>
        <taxon>Pseudomonadaceae</taxon>
        <taxon>Pseudomonas</taxon>
    </lineage>
</organism>
<accession>A0ABM7EJU6</accession>
<reference evidence="2 3" key="1">
    <citation type="journal article" date="2014" name="Genome Announc.">
        <title>The Complete Genome Sequence of Pseudomonas putida NBRC 14164T Confirms High Intraspecies Variation.</title>
        <authorList>
            <person name="Ohji S."/>
            <person name="Yamazoe A."/>
            <person name="Hosoyama A."/>
            <person name="Tsuchikane K."/>
            <person name="Ezaki T."/>
            <person name="Fujita N."/>
        </authorList>
    </citation>
    <scope>NUCLEOTIDE SEQUENCE [LARGE SCALE GENOMIC DNA]</scope>
    <source>
        <strain evidence="2 3">NBRC 14164</strain>
    </source>
</reference>